<protein>
    <submittedName>
        <fullName evidence="1">Uncharacterized protein</fullName>
    </submittedName>
</protein>
<organism evidence="1 2">
    <name type="scientific">Hansschlegelia plantiphila</name>
    <dbReference type="NCBI Taxonomy" id="374655"/>
    <lineage>
        <taxon>Bacteria</taxon>
        <taxon>Pseudomonadati</taxon>
        <taxon>Pseudomonadota</taxon>
        <taxon>Alphaproteobacteria</taxon>
        <taxon>Hyphomicrobiales</taxon>
        <taxon>Methylopilaceae</taxon>
        <taxon>Hansschlegelia</taxon>
    </lineage>
</organism>
<comment type="caution">
    <text evidence="1">The sequence shown here is derived from an EMBL/GenBank/DDBJ whole genome shotgun (WGS) entry which is preliminary data.</text>
</comment>
<gene>
    <name evidence="1" type="ORF">GCM10008179_17910</name>
</gene>
<reference evidence="1" key="2">
    <citation type="submission" date="2023-01" db="EMBL/GenBank/DDBJ databases">
        <authorList>
            <person name="Sun Q."/>
            <person name="Evtushenko L."/>
        </authorList>
    </citation>
    <scope>NUCLEOTIDE SEQUENCE</scope>
    <source>
        <strain evidence="1">VKM B-2347</strain>
    </source>
</reference>
<reference evidence="1" key="1">
    <citation type="journal article" date="2014" name="Int. J. Syst. Evol. Microbiol.">
        <title>Complete genome sequence of Corynebacterium casei LMG S-19264T (=DSM 44701T), isolated from a smear-ripened cheese.</title>
        <authorList>
            <consortium name="US DOE Joint Genome Institute (JGI-PGF)"/>
            <person name="Walter F."/>
            <person name="Albersmeier A."/>
            <person name="Kalinowski J."/>
            <person name="Ruckert C."/>
        </authorList>
    </citation>
    <scope>NUCLEOTIDE SEQUENCE</scope>
    <source>
        <strain evidence="1">VKM B-2347</strain>
    </source>
</reference>
<sequence length="70" mass="7344">MRNAGKALPMAYGVLAIKPGGQTLSHSAFHLQTADAILPASARSGRPLEHRIAREASRGRHGGARGRCGE</sequence>
<dbReference type="EMBL" id="BSFI01000007">
    <property type="protein sequence ID" value="GLK68153.1"/>
    <property type="molecule type" value="Genomic_DNA"/>
</dbReference>
<dbReference type="AlphaFoldDB" id="A0A9W6J2F5"/>
<evidence type="ECO:0000313" key="2">
    <source>
        <dbReference type="Proteomes" id="UP001143372"/>
    </source>
</evidence>
<name>A0A9W6J2F5_9HYPH</name>
<proteinExistence type="predicted"/>
<evidence type="ECO:0000313" key="1">
    <source>
        <dbReference type="EMBL" id="GLK68153.1"/>
    </source>
</evidence>
<accession>A0A9W6J2F5</accession>
<dbReference type="Proteomes" id="UP001143372">
    <property type="component" value="Unassembled WGS sequence"/>
</dbReference>
<keyword evidence="2" id="KW-1185">Reference proteome</keyword>